<dbReference type="InterPro" id="IPR013078">
    <property type="entry name" value="His_Pase_superF_clade-1"/>
</dbReference>
<reference evidence="1 2" key="1">
    <citation type="submission" date="2024-09" db="EMBL/GenBank/DDBJ databases">
        <authorList>
            <person name="Sun Q."/>
            <person name="Mori K."/>
        </authorList>
    </citation>
    <scope>NUCLEOTIDE SEQUENCE [LARGE SCALE GENOMIC DNA]</scope>
    <source>
        <strain evidence="1 2">NCAIM B.02529</strain>
    </source>
</reference>
<dbReference type="Gene3D" id="3.40.50.1240">
    <property type="entry name" value="Phosphoglycerate mutase-like"/>
    <property type="match status" value="1"/>
</dbReference>
<dbReference type="SMART" id="SM00855">
    <property type="entry name" value="PGAM"/>
    <property type="match status" value="1"/>
</dbReference>
<dbReference type="PANTHER" id="PTHR48100">
    <property type="entry name" value="BROAD-SPECIFICITY PHOSPHATASE YOR283W-RELATED"/>
    <property type="match status" value="1"/>
</dbReference>
<gene>
    <name evidence="1" type="ORF">ACFFGV_04470</name>
</gene>
<dbReference type="Pfam" id="PF00300">
    <property type="entry name" value="His_Phos_1"/>
    <property type="match status" value="1"/>
</dbReference>
<evidence type="ECO:0000313" key="2">
    <source>
        <dbReference type="Proteomes" id="UP001589836"/>
    </source>
</evidence>
<dbReference type="EMBL" id="JBHLTP010000003">
    <property type="protein sequence ID" value="MFC0522844.1"/>
    <property type="molecule type" value="Genomic_DNA"/>
</dbReference>
<proteinExistence type="predicted"/>
<organism evidence="1 2">
    <name type="scientific">Pontibacillus salicampi</name>
    <dbReference type="NCBI Taxonomy" id="1449801"/>
    <lineage>
        <taxon>Bacteria</taxon>
        <taxon>Bacillati</taxon>
        <taxon>Bacillota</taxon>
        <taxon>Bacilli</taxon>
        <taxon>Bacillales</taxon>
        <taxon>Bacillaceae</taxon>
        <taxon>Pontibacillus</taxon>
    </lineage>
</organism>
<accession>A0ABV6LKG3</accession>
<dbReference type="SUPFAM" id="SSF53254">
    <property type="entry name" value="Phosphoglycerate mutase-like"/>
    <property type="match status" value="1"/>
</dbReference>
<dbReference type="Proteomes" id="UP001589836">
    <property type="component" value="Unassembled WGS sequence"/>
</dbReference>
<dbReference type="PANTHER" id="PTHR48100:SF1">
    <property type="entry name" value="HISTIDINE PHOSPHATASE FAMILY PROTEIN-RELATED"/>
    <property type="match status" value="1"/>
</dbReference>
<evidence type="ECO:0000313" key="1">
    <source>
        <dbReference type="EMBL" id="MFC0522844.1"/>
    </source>
</evidence>
<dbReference type="InterPro" id="IPR050275">
    <property type="entry name" value="PGM_Phosphatase"/>
</dbReference>
<keyword evidence="2" id="KW-1185">Reference proteome</keyword>
<dbReference type="InterPro" id="IPR029033">
    <property type="entry name" value="His_PPase_superfam"/>
</dbReference>
<name>A0ABV6LKG3_9BACI</name>
<protein>
    <submittedName>
        <fullName evidence="1">Histidine phosphatase family protein</fullName>
    </submittedName>
</protein>
<dbReference type="CDD" id="cd07067">
    <property type="entry name" value="HP_PGM_like"/>
    <property type="match status" value="1"/>
</dbReference>
<comment type="caution">
    <text evidence="1">The sequence shown here is derived from an EMBL/GenBank/DDBJ whole genome shotgun (WGS) entry which is preliminary data.</text>
</comment>
<sequence>MSKITQKQALSMSKRCFQFISRKIVIKILEWLMLKKIYLIRHCEAEGQSPESQLTDRGIEQADELSDFFCNSSIDRIISSPYKRAMDSISPLAKRMNIDVEINRNLTERILSTKNLPDWFEKLKRTFNDIEWKYEGGESSQEAMKRIVEVVEEVFSRNHNNTVIVTHGNLMSLLLMYYNKDFGFNDWNDLSNPDVFVLINNSNQVTFKRIWK</sequence>